<feature type="transmembrane region" description="Helical" evidence="8">
    <location>
        <begin position="39"/>
        <end position="62"/>
    </location>
</feature>
<dbReference type="InterPro" id="IPR037294">
    <property type="entry name" value="ABC_BtuC-like"/>
</dbReference>
<evidence type="ECO:0000256" key="8">
    <source>
        <dbReference type="SAM" id="Phobius"/>
    </source>
</evidence>
<evidence type="ECO:0000256" key="5">
    <source>
        <dbReference type="ARBA" id="ARBA00022692"/>
    </source>
</evidence>
<dbReference type="InterPro" id="IPR000522">
    <property type="entry name" value="ABC_transptr_permease_BtuC"/>
</dbReference>
<feature type="transmembrane region" description="Helical" evidence="8">
    <location>
        <begin position="355"/>
        <end position="375"/>
    </location>
</feature>
<evidence type="ECO:0000256" key="2">
    <source>
        <dbReference type="ARBA" id="ARBA00007935"/>
    </source>
</evidence>
<evidence type="ECO:0000256" key="6">
    <source>
        <dbReference type="ARBA" id="ARBA00022989"/>
    </source>
</evidence>
<dbReference type="GO" id="GO:0033214">
    <property type="term" value="P:siderophore-iron import into cell"/>
    <property type="evidence" value="ECO:0007669"/>
    <property type="project" value="TreeGrafter"/>
</dbReference>
<dbReference type="RefSeq" id="WP_070200218.1">
    <property type="nucleotide sequence ID" value="NZ_LJGZ01000010.1"/>
</dbReference>
<dbReference type="CDD" id="cd06550">
    <property type="entry name" value="TM_ABC_iron-siderophores_like"/>
    <property type="match status" value="1"/>
</dbReference>
<evidence type="ECO:0000313" key="10">
    <source>
        <dbReference type="Proteomes" id="UP000175971"/>
    </source>
</evidence>
<evidence type="ECO:0000256" key="3">
    <source>
        <dbReference type="ARBA" id="ARBA00022448"/>
    </source>
</evidence>
<dbReference type="PATRIC" id="fig|518642.7.peg.1280"/>
<feature type="transmembrane region" description="Helical" evidence="8">
    <location>
        <begin position="149"/>
        <end position="168"/>
    </location>
</feature>
<dbReference type="OrthoDB" id="4455417at2"/>
<evidence type="ECO:0000256" key="7">
    <source>
        <dbReference type="ARBA" id="ARBA00023136"/>
    </source>
</evidence>
<dbReference type="Proteomes" id="UP000175971">
    <property type="component" value="Unassembled WGS sequence"/>
</dbReference>
<dbReference type="SUPFAM" id="SSF81345">
    <property type="entry name" value="ABC transporter involved in vitamin B12 uptake, BtuC"/>
    <property type="match status" value="1"/>
</dbReference>
<evidence type="ECO:0000313" key="9">
    <source>
        <dbReference type="EMBL" id="OEV21518.1"/>
    </source>
</evidence>
<evidence type="ECO:0008006" key="11">
    <source>
        <dbReference type="Google" id="ProtNLM"/>
    </source>
</evidence>
<feature type="transmembrane region" description="Helical" evidence="8">
    <location>
        <begin position="267"/>
        <end position="294"/>
    </location>
</feature>
<dbReference type="Pfam" id="PF01032">
    <property type="entry name" value="FecCD"/>
    <property type="match status" value="1"/>
</dbReference>
<sequence length="383" mass="39353">MTTTEVRPAREAAGRTTETARPVRLWAGRVSFRMHRRTGAVVGGALLLAAVFLLVSLCVGAYPVPVSEVARALFYGTGDRLAVHFVNQERLPQALLAILVGCALGISGAIFQSVSRNALASPDVIGFNSGAATGAILVIVTFGGAAASVAAGAIAGGLVTALVVSVLASRGGLHGIRLVLIGLGVTAMLGSVNSYLLTRSSLNDAQNAHIWLVGTLNGRGWSSVQTMAVALVVLLPLVLLFGRRLRMMELGDDLATGLGVRVNRSRLALTVLGIGLCGVAVASAGPIPFIALAAPQIAVMISRSPGVSLLSAGAVGAGLLSAAHLASSQFFTALVWADERIGWIQVVEESQRNNLLPVGVTTAVLGGVYLAWVLFKRRGTGSA</sequence>
<dbReference type="AlphaFoldDB" id="A0A1E7LZH9"/>
<keyword evidence="6 8" id="KW-1133">Transmembrane helix</keyword>
<keyword evidence="7 8" id="KW-0472">Membrane</keyword>
<accession>A0A1E7LZH9</accession>
<evidence type="ECO:0000256" key="1">
    <source>
        <dbReference type="ARBA" id="ARBA00004651"/>
    </source>
</evidence>
<keyword evidence="3" id="KW-0813">Transport</keyword>
<evidence type="ECO:0000256" key="4">
    <source>
        <dbReference type="ARBA" id="ARBA00022475"/>
    </source>
</evidence>
<comment type="caution">
    <text evidence="9">The sequence shown here is derived from an EMBL/GenBank/DDBJ whole genome shotgun (WGS) entry which is preliminary data.</text>
</comment>
<dbReference type="EMBL" id="LJGZ01000010">
    <property type="protein sequence ID" value="OEV21518.1"/>
    <property type="molecule type" value="Genomic_DNA"/>
</dbReference>
<comment type="subcellular location">
    <subcellularLocation>
        <location evidence="1">Cell membrane</location>
        <topology evidence="1">Multi-pass membrane protein</topology>
    </subcellularLocation>
</comment>
<keyword evidence="5 8" id="KW-0812">Transmembrane</keyword>
<organism evidence="9 10">
    <name type="scientific">Streptomyces nanshensis</name>
    <dbReference type="NCBI Taxonomy" id="518642"/>
    <lineage>
        <taxon>Bacteria</taxon>
        <taxon>Bacillati</taxon>
        <taxon>Actinomycetota</taxon>
        <taxon>Actinomycetes</taxon>
        <taxon>Kitasatosporales</taxon>
        <taxon>Streptomycetaceae</taxon>
        <taxon>Streptomyces</taxon>
    </lineage>
</organism>
<feature type="transmembrane region" description="Helical" evidence="8">
    <location>
        <begin position="124"/>
        <end position="143"/>
    </location>
</feature>
<dbReference type="PANTHER" id="PTHR30472:SF24">
    <property type="entry name" value="FERRIC ENTEROBACTIN TRANSPORT SYSTEM PERMEASE PROTEIN FEPG"/>
    <property type="match status" value="1"/>
</dbReference>
<feature type="transmembrane region" description="Helical" evidence="8">
    <location>
        <begin position="221"/>
        <end position="241"/>
    </location>
</feature>
<dbReference type="PANTHER" id="PTHR30472">
    <property type="entry name" value="FERRIC ENTEROBACTIN TRANSPORT SYSTEM PERMEASE PROTEIN"/>
    <property type="match status" value="1"/>
</dbReference>
<dbReference type="Gene3D" id="1.10.3470.10">
    <property type="entry name" value="ABC transporter involved in vitamin B12 uptake, BtuC"/>
    <property type="match status" value="1"/>
</dbReference>
<feature type="transmembrane region" description="Helical" evidence="8">
    <location>
        <begin position="94"/>
        <end position="112"/>
    </location>
</feature>
<protein>
    <recommendedName>
        <fullName evidence="11">Iron ABC transporter permease</fullName>
    </recommendedName>
</protein>
<keyword evidence="4" id="KW-1003">Cell membrane</keyword>
<keyword evidence="10" id="KW-1185">Reference proteome</keyword>
<dbReference type="GO" id="GO:0022857">
    <property type="term" value="F:transmembrane transporter activity"/>
    <property type="evidence" value="ECO:0007669"/>
    <property type="project" value="InterPro"/>
</dbReference>
<gene>
    <name evidence="9" type="ORF">AN221_06560</name>
</gene>
<proteinExistence type="inferred from homology"/>
<reference evidence="9 10" key="1">
    <citation type="journal article" date="2016" name="Front. Microbiol.">
        <title>Comparative Genomics Analysis of Streptomyces Species Reveals Their Adaptation to the Marine Environment and Their Diversity at the Genomic Level.</title>
        <authorList>
            <person name="Tian X."/>
            <person name="Zhang Z."/>
            <person name="Yang T."/>
            <person name="Chen M."/>
            <person name="Li J."/>
            <person name="Chen F."/>
            <person name="Yang J."/>
            <person name="Li W."/>
            <person name="Zhang B."/>
            <person name="Zhang Z."/>
            <person name="Wu J."/>
            <person name="Zhang C."/>
            <person name="Long L."/>
            <person name="Xiao J."/>
        </authorList>
    </citation>
    <scope>NUCLEOTIDE SEQUENCE [LARGE SCALE GENOMIC DNA]</scope>
    <source>
        <strain evidence="9 10">SCSIO M10372</strain>
    </source>
</reference>
<feature type="transmembrane region" description="Helical" evidence="8">
    <location>
        <begin position="314"/>
        <end position="335"/>
    </location>
</feature>
<name>A0A1E7LZH9_9ACTN</name>
<dbReference type="GO" id="GO:0005886">
    <property type="term" value="C:plasma membrane"/>
    <property type="evidence" value="ECO:0007669"/>
    <property type="project" value="UniProtKB-SubCell"/>
</dbReference>
<comment type="similarity">
    <text evidence="2">Belongs to the binding-protein-dependent transport system permease family. FecCD subfamily.</text>
</comment>
<feature type="transmembrane region" description="Helical" evidence="8">
    <location>
        <begin position="175"/>
        <end position="197"/>
    </location>
</feature>